<comment type="caution">
    <text evidence="1">The sequence shown here is derived from an EMBL/GenBank/DDBJ whole genome shotgun (WGS) entry which is preliminary data.</text>
</comment>
<dbReference type="Pfam" id="PF07070">
    <property type="entry name" value="Spo0M"/>
    <property type="match status" value="1"/>
</dbReference>
<dbReference type="RefSeq" id="WP_190999498.1">
    <property type="nucleotide sequence ID" value="NZ_JACXSI010000049.1"/>
</dbReference>
<proteinExistence type="predicted"/>
<protein>
    <submittedName>
        <fullName evidence="1">Sporulation protein</fullName>
    </submittedName>
</protein>
<evidence type="ECO:0000313" key="2">
    <source>
        <dbReference type="Proteomes" id="UP000602076"/>
    </source>
</evidence>
<dbReference type="AlphaFoldDB" id="A0A927CYE7"/>
<accession>A0A927CYE7</accession>
<dbReference type="PANTHER" id="PTHR40053:SF1">
    <property type="entry name" value="SPORULATION-CONTROL PROTEIN SPO0M"/>
    <property type="match status" value="1"/>
</dbReference>
<evidence type="ECO:0000313" key="1">
    <source>
        <dbReference type="EMBL" id="MBD3109963.1"/>
    </source>
</evidence>
<name>A0A927CYE7_9BACI</name>
<sequence length="134" mass="14940">MFKKVISSIGFGNITIDTKLNDDTFRPGDTASGVVEINGGIYEKKINGIILTLLTKYEADKEDSDFSYHEKVVSEHEMTSDLVIPPKKQISLPFMLQIPADQPLSDEQTETVLRTKLLVSQAIDPVDEDTIIIQ</sequence>
<keyword evidence="2" id="KW-1185">Reference proteome</keyword>
<dbReference type="InterPro" id="IPR009776">
    <property type="entry name" value="Spore_0_M"/>
</dbReference>
<reference evidence="1" key="1">
    <citation type="submission" date="2020-09" db="EMBL/GenBank/DDBJ databases">
        <title>Bacillus faecalis sp. nov., a moderately halophilic bacterium isolated from cow faeces.</title>
        <authorList>
            <person name="Jiang L."/>
            <person name="Lee J."/>
        </authorList>
    </citation>
    <scope>NUCLEOTIDE SEQUENCE</scope>
    <source>
        <strain evidence="1">AGMB 02131</strain>
    </source>
</reference>
<organism evidence="1 2">
    <name type="scientific">Peribacillus faecalis</name>
    <dbReference type="NCBI Taxonomy" id="2772559"/>
    <lineage>
        <taxon>Bacteria</taxon>
        <taxon>Bacillati</taxon>
        <taxon>Bacillota</taxon>
        <taxon>Bacilli</taxon>
        <taxon>Bacillales</taxon>
        <taxon>Bacillaceae</taxon>
        <taxon>Peribacillus</taxon>
    </lineage>
</organism>
<gene>
    <name evidence="1" type="ORF">IEO70_16610</name>
</gene>
<dbReference type="EMBL" id="JACXSI010000049">
    <property type="protein sequence ID" value="MBD3109963.1"/>
    <property type="molecule type" value="Genomic_DNA"/>
</dbReference>
<dbReference type="PANTHER" id="PTHR40053">
    <property type="entry name" value="SPORULATION-CONTROL PROTEIN SPO0M"/>
    <property type="match status" value="1"/>
</dbReference>
<dbReference type="Proteomes" id="UP000602076">
    <property type="component" value="Unassembled WGS sequence"/>
</dbReference>